<gene>
    <name evidence="3" type="ORF">SAMN05421837_1011361</name>
</gene>
<sequence>MKTLAYPLLLVAATAVLAGCGGGDPAPAAPSSGDPAAVPAAAAAAGSTAPGVPCGDVTGTGGAKTAVVAHGKVDCAAATQLLTDYFAKLTPADANDADGPGPVVLGEWTCGSGAGDPVTACSTEDGRQVEGTRA</sequence>
<keyword evidence="4" id="KW-1185">Reference proteome</keyword>
<feature type="compositionally biased region" description="Basic and acidic residues" evidence="1">
    <location>
        <begin position="124"/>
        <end position="134"/>
    </location>
</feature>
<keyword evidence="2" id="KW-0732">Signal</keyword>
<feature type="chain" id="PRO_5039690748" evidence="2">
    <location>
        <begin position="19"/>
        <end position="134"/>
    </location>
</feature>
<dbReference type="AlphaFoldDB" id="A0A1H5Q8G0"/>
<proteinExistence type="predicted"/>
<evidence type="ECO:0000313" key="4">
    <source>
        <dbReference type="Proteomes" id="UP000198878"/>
    </source>
</evidence>
<feature type="signal peptide" evidence="2">
    <location>
        <begin position="1"/>
        <end position="18"/>
    </location>
</feature>
<evidence type="ECO:0000313" key="3">
    <source>
        <dbReference type="EMBL" id="SEF22400.1"/>
    </source>
</evidence>
<feature type="region of interest" description="Disordered" evidence="1">
    <location>
        <begin position="114"/>
        <end position="134"/>
    </location>
</feature>
<dbReference type="RefSeq" id="WP_086679385.1">
    <property type="nucleotide sequence ID" value="NZ_FNUJ01000001.1"/>
</dbReference>
<organism evidence="3 4">
    <name type="scientific">Amycolatopsis pretoriensis</name>
    <dbReference type="NCBI Taxonomy" id="218821"/>
    <lineage>
        <taxon>Bacteria</taxon>
        <taxon>Bacillati</taxon>
        <taxon>Actinomycetota</taxon>
        <taxon>Actinomycetes</taxon>
        <taxon>Pseudonocardiales</taxon>
        <taxon>Pseudonocardiaceae</taxon>
        <taxon>Amycolatopsis</taxon>
    </lineage>
</organism>
<dbReference type="EMBL" id="FNUJ01000001">
    <property type="protein sequence ID" value="SEF22400.1"/>
    <property type="molecule type" value="Genomic_DNA"/>
</dbReference>
<dbReference type="Proteomes" id="UP000198878">
    <property type="component" value="Unassembled WGS sequence"/>
</dbReference>
<accession>A0A1H5Q8G0</accession>
<dbReference type="PROSITE" id="PS51257">
    <property type="entry name" value="PROKAR_LIPOPROTEIN"/>
    <property type="match status" value="1"/>
</dbReference>
<reference evidence="4" key="1">
    <citation type="submission" date="2016-10" db="EMBL/GenBank/DDBJ databases">
        <authorList>
            <person name="Varghese N."/>
            <person name="Submissions S."/>
        </authorList>
    </citation>
    <scope>NUCLEOTIDE SEQUENCE [LARGE SCALE GENOMIC DNA]</scope>
    <source>
        <strain evidence="4">DSM 44654</strain>
    </source>
</reference>
<dbReference type="OrthoDB" id="3630257at2"/>
<evidence type="ECO:0000256" key="2">
    <source>
        <dbReference type="SAM" id="SignalP"/>
    </source>
</evidence>
<name>A0A1H5Q8G0_9PSEU</name>
<evidence type="ECO:0000256" key="1">
    <source>
        <dbReference type="SAM" id="MobiDB-lite"/>
    </source>
</evidence>
<protein>
    <submittedName>
        <fullName evidence="3">Uncharacterized protein</fullName>
    </submittedName>
</protein>